<organism evidence="1 2">
    <name type="scientific">BD1-7 clade bacterium</name>
    <dbReference type="NCBI Taxonomy" id="2029982"/>
    <lineage>
        <taxon>Bacteria</taxon>
        <taxon>Pseudomonadati</taxon>
        <taxon>Pseudomonadota</taxon>
        <taxon>Gammaproteobacteria</taxon>
        <taxon>Cellvibrionales</taxon>
        <taxon>Spongiibacteraceae</taxon>
        <taxon>BD1-7 clade</taxon>
    </lineage>
</organism>
<dbReference type="AlphaFoldDB" id="A0A5S9PPJ9"/>
<keyword evidence="2" id="KW-1185">Reference proteome</keyword>
<dbReference type="EMBL" id="CACSIO010000012">
    <property type="protein sequence ID" value="CAA0105877.1"/>
    <property type="molecule type" value="Genomic_DNA"/>
</dbReference>
<accession>A0A5S9PPJ9</accession>
<proteinExistence type="predicted"/>
<evidence type="ECO:0000313" key="2">
    <source>
        <dbReference type="Proteomes" id="UP000441399"/>
    </source>
</evidence>
<evidence type="ECO:0000313" key="1">
    <source>
        <dbReference type="EMBL" id="CAA0105877.1"/>
    </source>
</evidence>
<reference evidence="1 2" key="1">
    <citation type="submission" date="2019-11" db="EMBL/GenBank/DDBJ databases">
        <authorList>
            <person name="Holert J."/>
        </authorList>
    </citation>
    <scope>NUCLEOTIDE SEQUENCE [LARGE SCALE GENOMIC DNA]</scope>
    <source>
        <strain evidence="1">SB11_3</strain>
    </source>
</reference>
<sequence length="47" mass="5373">MTTRYFNDIDTTGICPDSVKLGQVFVFDFSQKSIECLLCIRISLLIK</sequence>
<gene>
    <name evidence="1" type="ORF">OPDIPICF_01001</name>
</gene>
<protein>
    <submittedName>
        <fullName evidence="1">Uncharacterized protein</fullName>
    </submittedName>
</protein>
<name>A0A5S9PPJ9_9GAMM</name>
<dbReference type="Proteomes" id="UP000441399">
    <property type="component" value="Unassembled WGS sequence"/>
</dbReference>